<gene>
    <name evidence="1" type="ORF">GGX14DRAFT_382323</name>
</gene>
<comment type="caution">
    <text evidence="1">The sequence shown here is derived from an EMBL/GenBank/DDBJ whole genome shotgun (WGS) entry which is preliminary data.</text>
</comment>
<protein>
    <submittedName>
        <fullName evidence="1">Uncharacterized protein</fullName>
    </submittedName>
</protein>
<evidence type="ECO:0000313" key="2">
    <source>
        <dbReference type="Proteomes" id="UP001219525"/>
    </source>
</evidence>
<evidence type="ECO:0000313" key="1">
    <source>
        <dbReference type="EMBL" id="KAJ7190249.1"/>
    </source>
</evidence>
<dbReference type="EMBL" id="JARJCW010000153">
    <property type="protein sequence ID" value="KAJ7190249.1"/>
    <property type="molecule type" value="Genomic_DNA"/>
</dbReference>
<sequence length="435" mass="50249">MRPFRSRSWPDDLLIVSLSARGLHVKLATLRTWCSNNFILVNLVKTIILIYGKIVSPLPIFRLGTTRISVKTEEKYVGVILRTDTQNMFADHYKAKARTARQCGHRIWAIEDMTGRLRPKELKQLYMARVDCHLIHGCEIPPDSEDMHVKHLCKVQINFLRQMLNIHRHSMIVPLFTETGIKPLQVCRLLLVLSHLMHWLGRSNDMYARAALNSSIELAANSKKSLPQELPFQCPILVLMMFTTIGDIEDYSKLVHKLMLEWLQGEIDSSEKLYLLHDHREPQKDKGPAQVISCMQHYLMVKTQKHQEAITSIKLSTHLLALEILRYVNHGNQPVPRSDRLCRFCRKEVESPEHALITYTSSDEVLQLRVIFLERLFTDLPDLQCQMAELSITELLKAIIYPRSSITLVAKFMYQVLEVFYAVPCTNLMLEASPD</sequence>
<dbReference type="AlphaFoldDB" id="A0AAD6Y3R7"/>
<organism evidence="1 2">
    <name type="scientific">Mycena pura</name>
    <dbReference type="NCBI Taxonomy" id="153505"/>
    <lineage>
        <taxon>Eukaryota</taxon>
        <taxon>Fungi</taxon>
        <taxon>Dikarya</taxon>
        <taxon>Basidiomycota</taxon>
        <taxon>Agaricomycotina</taxon>
        <taxon>Agaricomycetes</taxon>
        <taxon>Agaricomycetidae</taxon>
        <taxon>Agaricales</taxon>
        <taxon>Marasmiineae</taxon>
        <taxon>Mycenaceae</taxon>
        <taxon>Mycena</taxon>
    </lineage>
</organism>
<proteinExistence type="predicted"/>
<accession>A0AAD6Y3R7</accession>
<reference evidence="1" key="1">
    <citation type="submission" date="2023-03" db="EMBL/GenBank/DDBJ databases">
        <title>Massive genome expansion in bonnet fungi (Mycena s.s.) driven by repeated elements and novel gene families across ecological guilds.</title>
        <authorList>
            <consortium name="Lawrence Berkeley National Laboratory"/>
            <person name="Harder C.B."/>
            <person name="Miyauchi S."/>
            <person name="Viragh M."/>
            <person name="Kuo A."/>
            <person name="Thoen E."/>
            <person name="Andreopoulos B."/>
            <person name="Lu D."/>
            <person name="Skrede I."/>
            <person name="Drula E."/>
            <person name="Henrissat B."/>
            <person name="Morin E."/>
            <person name="Kohler A."/>
            <person name="Barry K."/>
            <person name="LaButti K."/>
            <person name="Morin E."/>
            <person name="Salamov A."/>
            <person name="Lipzen A."/>
            <person name="Mereny Z."/>
            <person name="Hegedus B."/>
            <person name="Baldrian P."/>
            <person name="Stursova M."/>
            <person name="Weitz H."/>
            <person name="Taylor A."/>
            <person name="Grigoriev I.V."/>
            <person name="Nagy L.G."/>
            <person name="Martin F."/>
            <person name="Kauserud H."/>
        </authorList>
    </citation>
    <scope>NUCLEOTIDE SEQUENCE</scope>
    <source>
        <strain evidence="1">9144</strain>
    </source>
</reference>
<name>A0AAD6Y3R7_9AGAR</name>
<dbReference type="Proteomes" id="UP001219525">
    <property type="component" value="Unassembled WGS sequence"/>
</dbReference>
<keyword evidence="2" id="KW-1185">Reference proteome</keyword>